<evidence type="ECO:0000256" key="5">
    <source>
        <dbReference type="ARBA" id="ARBA00022786"/>
    </source>
</evidence>
<feature type="compositionally biased region" description="Basic and acidic residues" evidence="8">
    <location>
        <begin position="2176"/>
        <end position="2196"/>
    </location>
</feature>
<feature type="domain" description="UBA" evidence="9">
    <location>
        <begin position="1304"/>
        <end position="1345"/>
    </location>
</feature>
<feature type="compositionally biased region" description="Low complexity" evidence="8">
    <location>
        <begin position="683"/>
        <end position="692"/>
    </location>
</feature>
<dbReference type="InterPro" id="IPR016024">
    <property type="entry name" value="ARM-type_fold"/>
</dbReference>
<keyword evidence="5 7" id="KW-0833">Ubl conjugation pathway</keyword>
<feature type="region of interest" description="Disordered" evidence="8">
    <location>
        <begin position="3476"/>
        <end position="3550"/>
    </location>
</feature>
<dbReference type="InterPro" id="IPR010314">
    <property type="entry name" value="E3_Ub_ligase_DUF913"/>
</dbReference>
<dbReference type="Pfam" id="PF14377">
    <property type="entry name" value="UBM"/>
    <property type="match status" value="3"/>
</dbReference>
<comment type="pathway">
    <text evidence="2">Protein modification; protein ubiquitination.</text>
</comment>
<dbReference type="SUPFAM" id="SSF56204">
    <property type="entry name" value="Hect, E3 ligase catalytic domain"/>
    <property type="match status" value="1"/>
</dbReference>
<evidence type="ECO:0000259" key="9">
    <source>
        <dbReference type="PROSITE" id="PS50030"/>
    </source>
</evidence>
<evidence type="ECO:0000313" key="12">
    <source>
        <dbReference type="Proteomes" id="UP000054558"/>
    </source>
</evidence>
<dbReference type="Gene3D" id="3.30.2410.10">
    <property type="entry name" value="Hect, E3 ligase catalytic domain"/>
    <property type="match status" value="1"/>
</dbReference>
<dbReference type="OrthoDB" id="8068875at2759"/>
<name>A0A1Y1IRP5_KLENI</name>
<dbReference type="InterPro" id="IPR011989">
    <property type="entry name" value="ARM-like"/>
</dbReference>
<dbReference type="SUPFAM" id="SSF48371">
    <property type="entry name" value="ARM repeat"/>
    <property type="match status" value="2"/>
</dbReference>
<dbReference type="OMA" id="ADEMKYG"/>
<keyword evidence="12" id="KW-1185">Reference proteome</keyword>
<feature type="region of interest" description="Disordered" evidence="8">
    <location>
        <begin position="2088"/>
        <end position="2338"/>
    </location>
</feature>
<dbReference type="InterPro" id="IPR035983">
    <property type="entry name" value="Hect_E3_ubiquitin_ligase"/>
</dbReference>
<dbReference type="FunFam" id="3.30.2410.10:FF:000010">
    <property type="entry name" value="E3 ubiquitin-protein ligase UPL1"/>
    <property type="match status" value="1"/>
</dbReference>
<feature type="region of interest" description="Disordered" evidence="8">
    <location>
        <begin position="2772"/>
        <end position="2835"/>
    </location>
</feature>
<feature type="region of interest" description="Disordered" evidence="8">
    <location>
        <begin position="2545"/>
        <end position="2757"/>
    </location>
</feature>
<evidence type="ECO:0000256" key="3">
    <source>
        <dbReference type="ARBA" id="ARBA00012485"/>
    </source>
</evidence>
<dbReference type="GO" id="GO:0061630">
    <property type="term" value="F:ubiquitin protein ligase activity"/>
    <property type="evidence" value="ECO:0000318"/>
    <property type="project" value="GO_Central"/>
</dbReference>
<comment type="catalytic activity">
    <reaction evidence="1">
        <text>S-ubiquitinyl-[E2 ubiquitin-conjugating enzyme]-L-cysteine + [acceptor protein]-L-lysine = [E2 ubiquitin-conjugating enzyme]-L-cysteine + N(6)-ubiquitinyl-[acceptor protein]-L-lysine.</text>
        <dbReference type="EC" id="2.3.2.26"/>
    </reaction>
</comment>
<dbReference type="Proteomes" id="UP000054558">
    <property type="component" value="Unassembled WGS sequence"/>
</dbReference>
<feature type="region of interest" description="Disordered" evidence="8">
    <location>
        <begin position="3168"/>
        <end position="3237"/>
    </location>
</feature>
<dbReference type="FunFam" id="3.90.1750.10:FF:000026">
    <property type="entry name" value="E3 ubiquitin-protein ligase HACE1"/>
    <property type="match status" value="1"/>
</dbReference>
<organism evidence="11 12">
    <name type="scientific">Klebsormidium nitens</name>
    <name type="common">Green alga</name>
    <name type="synonym">Ulothrix nitens</name>
    <dbReference type="NCBI Taxonomy" id="105231"/>
    <lineage>
        <taxon>Eukaryota</taxon>
        <taxon>Viridiplantae</taxon>
        <taxon>Streptophyta</taxon>
        <taxon>Klebsormidiophyceae</taxon>
        <taxon>Klebsormidiales</taxon>
        <taxon>Klebsormidiaceae</taxon>
        <taxon>Klebsormidium</taxon>
    </lineage>
</organism>
<evidence type="ECO:0000259" key="10">
    <source>
        <dbReference type="PROSITE" id="PS50237"/>
    </source>
</evidence>
<dbReference type="PANTHER" id="PTHR11254">
    <property type="entry name" value="HECT DOMAIN UBIQUITIN-PROTEIN LIGASE"/>
    <property type="match status" value="1"/>
</dbReference>
<dbReference type="Gene3D" id="6.10.250.1630">
    <property type="match status" value="1"/>
</dbReference>
<dbReference type="InterPro" id="IPR000569">
    <property type="entry name" value="HECT_dom"/>
</dbReference>
<dbReference type="CDD" id="cd00078">
    <property type="entry name" value="HECTc"/>
    <property type="match status" value="1"/>
</dbReference>
<feature type="compositionally biased region" description="Polar residues" evidence="8">
    <location>
        <begin position="3528"/>
        <end position="3545"/>
    </location>
</feature>
<evidence type="ECO:0000256" key="8">
    <source>
        <dbReference type="SAM" id="MobiDB-lite"/>
    </source>
</evidence>
<dbReference type="Pfam" id="PF00632">
    <property type="entry name" value="HECT"/>
    <property type="match status" value="1"/>
</dbReference>
<dbReference type="FunFam" id="3.30.2160.10:FF:000001">
    <property type="entry name" value="E3 ubiquitin-protein ligase NEDD4-like"/>
    <property type="match status" value="1"/>
</dbReference>
<feature type="active site" description="Glycyl thioester intermediate" evidence="7">
    <location>
        <position position="3946"/>
    </location>
</feature>
<dbReference type="InterPro" id="IPR010309">
    <property type="entry name" value="E3_Ub_ligase_DUF908"/>
</dbReference>
<dbReference type="FunFam" id="3.90.1750.10:FF:000003">
    <property type="entry name" value="E3 ubiquitin-protein ligase UPL1"/>
    <property type="match status" value="1"/>
</dbReference>
<feature type="compositionally biased region" description="Low complexity" evidence="8">
    <location>
        <begin position="2772"/>
        <end position="2808"/>
    </location>
</feature>
<feature type="compositionally biased region" description="Basic and acidic residues" evidence="8">
    <location>
        <begin position="2682"/>
        <end position="2705"/>
    </location>
</feature>
<evidence type="ECO:0000256" key="2">
    <source>
        <dbReference type="ARBA" id="ARBA00004906"/>
    </source>
</evidence>
<proteinExistence type="inferred from homology"/>
<reference evidence="11 12" key="1">
    <citation type="journal article" date="2014" name="Nat. Commun.">
        <title>Klebsormidium flaccidum genome reveals primary factors for plant terrestrial adaptation.</title>
        <authorList>
            <person name="Hori K."/>
            <person name="Maruyama F."/>
            <person name="Fujisawa T."/>
            <person name="Togashi T."/>
            <person name="Yamamoto N."/>
            <person name="Seo M."/>
            <person name="Sato S."/>
            <person name="Yamada T."/>
            <person name="Mori H."/>
            <person name="Tajima N."/>
            <person name="Moriyama T."/>
            <person name="Ikeuchi M."/>
            <person name="Watanabe M."/>
            <person name="Wada H."/>
            <person name="Kobayashi K."/>
            <person name="Saito M."/>
            <person name="Masuda T."/>
            <person name="Sasaki-Sekimoto Y."/>
            <person name="Mashiguchi K."/>
            <person name="Awai K."/>
            <person name="Shimojima M."/>
            <person name="Masuda S."/>
            <person name="Iwai M."/>
            <person name="Nobusawa T."/>
            <person name="Narise T."/>
            <person name="Kondo S."/>
            <person name="Saito H."/>
            <person name="Sato R."/>
            <person name="Murakawa M."/>
            <person name="Ihara Y."/>
            <person name="Oshima-Yamada Y."/>
            <person name="Ohtaka K."/>
            <person name="Satoh M."/>
            <person name="Sonobe K."/>
            <person name="Ishii M."/>
            <person name="Ohtani R."/>
            <person name="Kanamori-Sato M."/>
            <person name="Honoki R."/>
            <person name="Miyazaki D."/>
            <person name="Mochizuki H."/>
            <person name="Umetsu J."/>
            <person name="Higashi K."/>
            <person name="Shibata D."/>
            <person name="Kamiya Y."/>
            <person name="Sato N."/>
            <person name="Nakamura Y."/>
            <person name="Tabata S."/>
            <person name="Ida S."/>
            <person name="Kurokawa K."/>
            <person name="Ohta H."/>
        </authorList>
    </citation>
    <scope>NUCLEOTIDE SEQUENCE [LARGE SCALE GENOMIC DNA]</scope>
    <source>
        <strain evidence="11 12">NIES-2285</strain>
    </source>
</reference>
<evidence type="ECO:0000256" key="6">
    <source>
        <dbReference type="ARBA" id="ARBA00034494"/>
    </source>
</evidence>
<feature type="compositionally biased region" description="Low complexity" evidence="8">
    <location>
        <begin position="2609"/>
        <end position="2620"/>
    </location>
</feature>
<evidence type="ECO:0000256" key="7">
    <source>
        <dbReference type="PROSITE-ProRule" id="PRU00104"/>
    </source>
</evidence>
<protein>
    <recommendedName>
        <fullName evidence="3">HECT-type E3 ubiquitin transferase</fullName>
        <ecNumber evidence="3">2.3.2.26</ecNumber>
    </recommendedName>
</protein>
<feature type="compositionally biased region" description="Basic and acidic residues" evidence="8">
    <location>
        <begin position="3168"/>
        <end position="3199"/>
    </location>
</feature>
<evidence type="ECO:0000313" key="11">
    <source>
        <dbReference type="EMBL" id="GAQ91416.1"/>
    </source>
</evidence>
<feature type="compositionally biased region" description="Basic and acidic residues" evidence="8">
    <location>
        <begin position="1758"/>
        <end position="1783"/>
    </location>
</feature>
<dbReference type="Gene3D" id="3.90.1750.10">
    <property type="entry name" value="Hect, E3 ligase catalytic domains"/>
    <property type="match status" value="1"/>
</dbReference>
<dbReference type="PANTHER" id="PTHR11254:SF67">
    <property type="entry name" value="E3 UBIQUITIN-PROTEIN LIGASE HUWE1"/>
    <property type="match status" value="1"/>
</dbReference>
<feature type="region of interest" description="Disordered" evidence="8">
    <location>
        <begin position="1012"/>
        <end position="1036"/>
    </location>
</feature>
<feature type="compositionally biased region" description="Acidic residues" evidence="8">
    <location>
        <begin position="2286"/>
        <end position="2304"/>
    </location>
</feature>
<feature type="domain" description="HECT" evidence="10">
    <location>
        <begin position="3637"/>
        <end position="3979"/>
    </location>
</feature>
<evidence type="ECO:0000256" key="1">
    <source>
        <dbReference type="ARBA" id="ARBA00000885"/>
    </source>
</evidence>
<dbReference type="EMBL" id="DF237729">
    <property type="protein sequence ID" value="GAQ91416.1"/>
    <property type="molecule type" value="Genomic_DNA"/>
</dbReference>
<dbReference type="GO" id="GO:0006511">
    <property type="term" value="P:ubiquitin-dependent protein catabolic process"/>
    <property type="evidence" value="ECO:0000318"/>
    <property type="project" value="GO_Central"/>
</dbReference>
<dbReference type="UniPathway" id="UPA00143"/>
<dbReference type="STRING" id="105231.A0A1Y1IRP5"/>
<feature type="region of interest" description="Disordered" evidence="8">
    <location>
        <begin position="1758"/>
        <end position="1808"/>
    </location>
</feature>
<dbReference type="SMART" id="SM00119">
    <property type="entry name" value="HECTc"/>
    <property type="match status" value="1"/>
</dbReference>
<feature type="compositionally biased region" description="Basic and acidic residues" evidence="8">
    <location>
        <begin position="3476"/>
        <end position="3491"/>
    </location>
</feature>
<evidence type="ECO:0000256" key="4">
    <source>
        <dbReference type="ARBA" id="ARBA00022679"/>
    </source>
</evidence>
<feature type="compositionally biased region" description="Low complexity" evidence="8">
    <location>
        <begin position="3216"/>
        <end position="3226"/>
    </location>
</feature>
<dbReference type="Pfam" id="PF22562">
    <property type="entry name" value="UBA_7"/>
    <property type="match status" value="1"/>
</dbReference>
<feature type="compositionally biased region" description="Acidic residues" evidence="8">
    <location>
        <begin position="2197"/>
        <end position="2210"/>
    </location>
</feature>
<dbReference type="InterPro" id="IPR015940">
    <property type="entry name" value="UBA"/>
</dbReference>
<feature type="region of interest" description="Disordered" evidence="8">
    <location>
        <begin position="1827"/>
        <end position="1866"/>
    </location>
</feature>
<dbReference type="GO" id="GO:0005737">
    <property type="term" value="C:cytoplasm"/>
    <property type="evidence" value="ECO:0000318"/>
    <property type="project" value="GO_Central"/>
</dbReference>
<sequence length="3979" mass="428957">MKTKKRKAAEVPHAVKACTNEVTSAPPESLTDVLRNFKWDYDKGDLNHWVDLLNFFDAYFEKHLPESVKLQLDGTLKQEQHPVSKDTLLQILRVTAVILENSYNKQLYGSVEHLTLLLGHEDTDVVIATLKALLALVRKPMTSGRSSRSYSNPALNVRLLSLCQGWGGKEEGLGLLASITEEVQDQKALQLGSTLFFDFYAEAKDEIASATGQKSIRLPEVHTRPESDSLLLKDLADHYKVPPELRFSLLSRIRAARSFASLEGRRTYMAIRLLAFTILVQSSPDYEELSTFFANEPEFATDLVALVKAEGRVPDEIRTLAVQALTAQAQDRPRQSNILAIITAGGHQGVLPTVMQRSVGLLSKGDSRANAAFVEALLTLLTNLATSTSGCTALREAGLVSTLLPLIKDVDPEHIVIVSLATRVLDAYMDYSNSASAMFRELHGVEDAAERLTREIDLHVQKAEGAPQDPVVPRYPLRQLIKSLMRMVALANYSNQQGTARVQNLEESRLPYVLQTVYDKAALFGPEIFALGSTILAELINHDPMCYPALHAARVPHAFLDVLEKGILPTADCLMTVPSALVAICLNAAGLELVKQRKVLNCLVPIMTSPQYTRAMQGETPTVLGAGLDELMRHVPTLRQDGVAVVLKLLRKVGAMGGSKTALEQLRGTVKAERAAAALLARTTAEPAPEATRGQESVEPAVAEMTESGDGPEPMDTGDSEAPPPVPEAPPAVVGEILVEDKELIGELSDAELEKFLPDCITNVMRMLETVLSNQETCRAFIEKRGVEALLELYTLPQMPVTFGAQSGAAHSMTVAFRAFAPQQSHSLVRAVVSVLREQLKRGAAATQKQLAGKKLSDLDKDVRAEVVRHWASAECLLSLASSMVRSFPGVMGEMCGGAADVLKDLDVLYKEAVWQGAFLLDESRRAGQNAKEVTPPAQEDSSMVQEYVDQYGNRLGITDVRWIPGRSARARLIRGRARAAAENGAMEAVDHAVDDPEQALADLDDALAAQDDPETPMASDTGDNSATPNAAQAAKAAEKAEKAMYEVVGRLATAGRGMYVALGKSIVQSSRRGQDVTTLNSQAKKYIAWLAESAKSAFSLSAQAKDAPLAVKCAFVSRIADDLLATVVDVRRRTCNTAILGGLDALGAIQEVLLTFEASAQLLWAQLAKAGEQGDKGAAAGELSHGLFDLLLSLTRFVEQIVNAQLLLAPTSSLQLMVQPVQGAVKPAAKDAESFVLGLQQDVLDVVLPIWGHPLFAKSPAPFIESIFTIMTQIYSGVGDKKGQKISAGGVPAIPAPRPAALPLDEDAINMIVEMGFSRQRAEDALRHVRTNDVEVALEWLFSHPEEPPAASTATAAGGSDEDELARALALSMGGIDTDVTDAGVPEKPEEEPPLEVPAVKDTLSMAVHLLVQAGEVAFSMTDLLVCLCNRKEGQDRKEVVAYLVEQLKVAKESGDEGSLSTVAHVLALVMHEESNTRVHAAQAGLVDIVLELLAGFVERVKDADVFTTAAAGEAPKQAVHPPWVDALFLVLDGFSTNKMQLGEELDVGLNAVRGVPPAQNANPTQAANQTPNPATGAAETAQEKKEEKTKESTMLSALCNAGGLLSGKQQAQAMTICCALLQKQLPLDAAQAVLQLTSHLSKSHKLAVQFLDSGALSAVLARPEVYMNPRFEPLVASIIRHVLEDPHTLQQAMEAEIKQALVTTLARQMGTLSPRMFLTTMAPVICREPSVFMVAAAAVCQVEKVNGRQTIVLKETKEKTDKGEPKAKDEKKDASSTKPEEPGASDAAPKATPSKAPRGSHPGKKISHSFTAVINQLLEVVQRYSPPQSLEKSAPKKTAGADEASPMDVDVDDKGKAKVEETAAGKEKDEEVGLSAAQRAEAARVLFVLRLLTEFCLLYSSCLSVVLRRDWESAQGKGTGGLLHHILHQLVTYRALGAEARAALDSWDLLKAIPPTASSFLNAICLRSSEGRKRLVTDMAKALLSIPDRGAAPATGEAVPEEGKVDTLIGLALNLLSAGPTASAAGPSFSAETLKTTVEAGMVQSLTHVLTNVDLDHPRAPTLVSKILKALEALTRVSPSIAAHAPASRLGHVRGDTSARTEVVGSQGEAPPATAGGETGAGEGRPAQGAEVGGAPTGSQPAAEEERPPHDEEQDRMDHDRLNRHLQRMAVNRMAERDRFREITEDINRMVEDIRDAEEDEASDDDEEHPGPMRMMAGFGGPVPFGHEDEGPSDDEEPSEPDEDDDDEGDDDDNDDDNDGEPDDGEEDDQDGDEHLEGDPGPLTDEEGDEEEEEEEDEDEDDGVRYALAHPPPAVHDADEDEEMDMMDEDEEEDEDHDEWHDDHITEVHWGGGPRHTGGQQVVAHGHQMHLLDMARGGGAMASVGNLFAGLRRQVEGRGNRAITYRPYPERSARAEARIGPQQHPLLSRGPTAANPTPPMATSTWRNVASHHVIVGPSGAGDPEYARLLAVDAALMANSGVDGWPAGGGAGGFVDFGEGMASGGARRGVRTDRMASWAEDSQMQGGGLNATIAELVEGDFVSQLTVPEPPPPEPERPAPAVPTSQPEEPKPDEPQAMEESGQEGAPAGGSADRANEPPAAEATSEMAVEQEPAARAAPVAPPDEGMGALDDQPGASTGEPAEQGDPPAEEHGDVQMGEGGQGRDAPDASDGGSNMGESLRSLDVEIGSRDGNEDVHAGEREHGAPAGHTEPPADPSQQAEETARPEGVGPTVAAPVEAAPETATGMSGIDPTFLDALPPELRAEVLENEQAAARRQARQATLAALAQPPAAPAAPADPTNPPTNEAQNPDPAPSAAQVPEAAPGPSSNNPIEALLTNDVDPEFLAALPPDMQAEVLAQQRVAQAAARHAASATSADMDSASIIATFPPDLREEVLLTASEQVLAALPPALLAEAQLLRERHLAHYRHADPGRAAQRTRLHQINHALQARVRGNGHVSTHPHHVPEPHRKEVEGRPLLETKELGSILRLLWLAQPLGKGLLPRLLLNLSLHSKTRTAMLRQLLTIMRPKDEKASADIEAMPDRLFGAQSNVVYARSDATTDGFPPLLSRRVLDTLTYLARHSGTIAHQLLQLEVDAPEAPTDRKGKAKVVESEEVAKTVTEIPLVLLLRLLSQPLYVRSNSHLEQLLALTEVVMRHAEADMAEHRARVRAHEKELERQKAKAEAEQKEKEKKAAEDAAARAAAPAPTEGDVSTEAAPADGPPAAAQETSAQPERMDGLPELWDVDRQEKDEGEKLEAAPIGPCEAETVLKELPAKELSYLCRLLAHQGFPEATYPKVSTILKLLANPVPAHRTLFLGELKTDAHTLVRPAVAELETLSHSAAVSAAMDASAGAALLRVLLMIGYLMAGKRVKDGVTKTESAGAEGVAVIDELAPALEPVWQALSGCVSQLETQLVQTTALGGLNVAAGGVAAAVQSLPPSVGKVLPHIEAFLMWCEKLQEAGELKKASEKAKKASEAAEKASESSEKASEKASGSGASGSQDTTMREVSESRPNSPGSRQEGGESPAHSTGTSTPRLWSQQSTPRDVARPSTFQAFAEKHRKLLNAFIRQNPNLLEGTFNLILKTPRLIDFDNKRNFFRSKIRQQHEQTHHHHSLRVPVRRAYVLEDSYNQLRMRRPEELRGRLVVHFQGEEGIDAGGLTREWYQLLSRVIFDKGTLLFTSAAGNDSTYQPNPNSGYQTEHLSYFKFVGRVVGKALYDGQLLDVYFTRSFYKHILGNKITYHDIEAIDPEYYKNLKWMLDNDITGVLDLTFAVEADEEQHILYEKQQLHDHELKPGGRDIPVTEANKREYVNLVAEHRMTTAIRPQISAFLDGFHELIPKDLIAVFNDKELELLISGLPEIDIEDLKQNTEYTGFTGASPVVQWFWDVVRNFSKEDQARLLQFTTGTSKVPLEGFKALQGISGPQRFQIHKAYGAPDRLPSAHTCFNQLDLPEYQMREQLQERLLLAIHEGSEGFGFG</sequence>
<dbReference type="InterPro" id="IPR050409">
    <property type="entry name" value="E3_ubiq-protein_ligase"/>
</dbReference>
<feature type="region of interest" description="Disordered" evidence="8">
    <location>
        <begin position="1556"/>
        <end position="1591"/>
    </location>
</feature>
<dbReference type="InterPro" id="IPR025527">
    <property type="entry name" value="HUWE1/Rev1_UBM"/>
</dbReference>
<dbReference type="SMART" id="SM00165">
    <property type="entry name" value="UBA"/>
    <property type="match status" value="1"/>
</dbReference>
<dbReference type="Gene3D" id="1.10.8.10">
    <property type="entry name" value="DNA helicase RuvA subunit, C-terminal domain"/>
    <property type="match status" value="1"/>
</dbReference>
<feature type="compositionally biased region" description="Low complexity" evidence="8">
    <location>
        <begin position="1558"/>
        <end position="1582"/>
    </location>
</feature>
<feature type="compositionally biased region" description="Acidic residues" evidence="8">
    <location>
        <begin position="2233"/>
        <end position="2274"/>
    </location>
</feature>
<feature type="compositionally biased region" description="Pro residues" evidence="8">
    <location>
        <begin position="2549"/>
        <end position="2562"/>
    </location>
</feature>
<feature type="compositionally biased region" description="Acidic residues" evidence="8">
    <location>
        <begin position="2320"/>
        <end position="2338"/>
    </location>
</feature>
<dbReference type="PROSITE" id="PS50237">
    <property type="entry name" value="HECT"/>
    <property type="match status" value="1"/>
</dbReference>
<dbReference type="EC" id="2.3.2.26" evidence="3"/>
<dbReference type="Pfam" id="PF06012">
    <property type="entry name" value="DUF908"/>
    <property type="match status" value="2"/>
</dbReference>
<feature type="compositionally biased region" description="Basic and acidic residues" evidence="8">
    <location>
        <begin position="1854"/>
        <end position="1866"/>
    </location>
</feature>
<dbReference type="CDD" id="cd14327">
    <property type="entry name" value="UBA_atUPL1_2_like"/>
    <property type="match status" value="1"/>
</dbReference>
<dbReference type="Gene3D" id="1.25.10.10">
    <property type="entry name" value="Leucine-rich Repeat Variant"/>
    <property type="match status" value="1"/>
</dbReference>
<feature type="region of interest" description="Disordered" evidence="8">
    <location>
        <begin position="683"/>
        <end position="728"/>
    </location>
</feature>
<dbReference type="InterPro" id="IPR009060">
    <property type="entry name" value="UBA-like_sf"/>
</dbReference>
<accession>A0A1Y1IRP5</accession>
<feature type="compositionally biased region" description="Low complexity" evidence="8">
    <location>
        <begin position="3492"/>
        <end position="3501"/>
    </location>
</feature>
<comment type="similarity">
    <text evidence="6">Belongs to the UPL family. TOM1/PTR1 subfamily.</text>
</comment>
<feature type="compositionally biased region" description="Basic and acidic residues" evidence="8">
    <location>
        <begin position="2146"/>
        <end position="2165"/>
    </location>
</feature>
<feature type="compositionally biased region" description="Low complexity" evidence="8">
    <location>
        <begin position="2729"/>
        <end position="2747"/>
    </location>
</feature>
<keyword evidence="4" id="KW-0808">Transferase</keyword>
<dbReference type="SUPFAM" id="SSF46934">
    <property type="entry name" value="UBA-like"/>
    <property type="match status" value="1"/>
</dbReference>
<dbReference type="PROSITE" id="PS50030">
    <property type="entry name" value="UBA"/>
    <property type="match status" value="1"/>
</dbReference>
<dbReference type="Gene3D" id="3.30.2160.10">
    <property type="entry name" value="Hect, E3 ligase catalytic domain"/>
    <property type="match status" value="1"/>
</dbReference>
<dbReference type="Pfam" id="PF06025">
    <property type="entry name" value="DUF913"/>
    <property type="match status" value="1"/>
</dbReference>
<dbReference type="GO" id="GO:0016567">
    <property type="term" value="P:protein ubiquitination"/>
    <property type="evidence" value="ECO:0007669"/>
    <property type="project" value="UniProtKB-UniPathway"/>
</dbReference>
<gene>
    <name evidence="11" type="ORF">KFL_007800030</name>
</gene>